<organism evidence="1 2">
    <name type="scientific">Acetobacterium wieringae</name>
    <dbReference type="NCBI Taxonomy" id="52694"/>
    <lineage>
        <taxon>Bacteria</taxon>
        <taxon>Bacillati</taxon>
        <taxon>Bacillota</taxon>
        <taxon>Clostridia</taxon>
        <taxon>Eubacteriales</taxon>
        <taxon>Eubacteriaceae</taxon>
        <taxon>Acetobacterium</taxon>
    </lineage>
</organism>
<gene>
    <name evidence="1" type="ORF">FXB42_16000</name>
</gene>
<reference evidence="1 2" key="1">
    <citation type="submission" date="2019-08" db="EMBL/GenBank/DDBJ databases">
        <title>Isolation and enrichment of carboxydotrophic bacteria from anaerobic sludge for the production of bio-based chemicals from syngas.</title>
        <authorList>
            <person name="Antares A.L."/>
            <person name="Moreira J."/>
            <person name="Diender M."/>
            <person name="Parshina S.N."/>
            <person name="Stams A.J.M."/>
            <person name="Alves M."/>
            <person name="Alves J.I."/>
            <person name="Sousa D.Z."/>
        </authorList>
    </citation>
    <scope>NUCLEOTIDE SEQUENCE [LARGE SCALE GENOMIC DNA]</scope>
    <source>
        <strain evidence="1 2">JM</strain>
    </source>
</reference>
<protein>
    <submittedName>
        <fullName evidence="1">Transposase</fullName>
    </submittedName>
</protein>
<accession>A0A5D0WGZ3</accession>
<name>A0A5D0WGZ3_9FIRM</name>
<dbReference type="Proteomes" id="UP000322619">
    <property type="component" value="Unassembled WGS sequence"/>
</dbReference>
<proteinExistence type="predicted"/>
<evidence type="ECO:0000313" key="2">
    <source>
        <dbReference type="Proteomes" id="UP000322619"/>
    </source>
</evidence>
<feature type="non-terminal residue" evidence="1">
    <location>
        <position position="93"/>
    </location>
</feature>
<dbReference type="EMBL" id="VSLA01000030">
    <property type="protein sequence ID" value="TYC82188.1"/>
    <property type="molecule type" value="Genomic_DNA"/>
</dbReference>
<comment type="caution">
    <text evidence="1">The sequence shown here is derived from an EMBL/GenBank/DDBJ whole genome shotgun (WGS) entry which is preliminary data.</text>
</comment>
<evidence type="ECO:0000313" key="1">
    <source>
        <dbReference type="EMBL" id="TYC82188.1"/>
    </source>
</evidence>
<sequence>MGIIYQTNKKTGITYAYQNESYWDKEKKQSRAKRKLLGKVDPVTGDIISTRSYKKKDHKAELVPAKPGPVAITKYQRCFFGATYLFDQIGKAL</sequence>
<dbReference type="AlphaFoldDB" id="A0A5D0WGZ3"/>